<dbReference type="EMBL" id="JAKCXM010000168">
    <property type="protein sequence ID" value="KAJ0399915.1"/>
    <property type="molecule type" value="Genomic_DNA"/>
</dbReference>
<dbReference type="SUPFAM" id="SSF51219">
    <property type="entry name" value="TRAP-like"/>
    <property type="match status" value="1"/>
</dbReference>
<evidence type="ECO:0000313" key="4">
    <source>
        <dbReference type="Proteomes" id="UP001209570"/>
    </source>
</evidence>
<dbReference type="PROSITE" id="PS50020">
    <property type="entry name" value="WW_DOMAIN_2"/>
    <property type="match status" value="1"/>
</dbReference>
<proteinExistence type="predicted"/>
<keyword evidence="4" id="KW-1185">Reference proteome</keyword>
<feature type="compositionally biased region" description="Basic and acidic residues" evidence="1">
    <location>
        <begin position="62"/>
        <end position="71"/>
    </location>
</feature>
<dbReference type="InterPro" id="IPR001202">
    <property type="entry name" value="WW_dom"/>
</dbReference>
<accession>A0AAD5M1S8</accession>
<feature type="region of interest" description="Disordered" evidence="1">
    <location>
        <begin position="332"/>
        <end position="375"/>
    </location>
</feature>
<dbReference type="InterPro" id="IPR002838">
    <property type="entry name" value="AIM24"/>
</dbReference>
<dbReference type="InterPro" id="IPR036983">
    <property type="entry name" value="AIM24_sf"/>
</dbReference>
<evidence type="ECO:0000259" key="2">
    <source>
        <dbReference type="PROSITE" id="PS50020"/>
    </source>
</evidence>
<feature type="region of interest" description="Disordered" evidence="1">
    <location>
        <begin position="55"/>
        <end position="81"/>
    </location>
</feature>
<gene>
    <name evidence="3" type="ORF">P43SY_008121</name>
</gene>
<feature type="compositionally biased region" description="Low complexity" evidence="1">
    <location>
        <begin position="332"/>
        <end position="347"/>
    </location>
</feature>
<organism evidence="3 4">
    <name type="scientific">Pythium insidiosum</name>
    <name type="common">Pythiosis disease agent</name>
    <dbReference type="NCBI Taxonomy" id="114742"/>
    <lineage>
        <taxon>Eukaryota</taxon>
        <taxon>Sar</taxon>
        <taxon>Stramenopiles</taxon>
        <taxon>Oomycota</taxon>
        <taxon>Peronosporomycetes</taxon>
        <taxon>Pythiales</taxon>
        <taxon>Pythiaceae</taxon>
        <taxon>Pythium</taxon>
    </lineage>
</organism>
<dbReference type="PANTHER" id="PTHR43657">
    <property type="entry name" value="TRYPTOPHAN RNA-BINDING ATTENUATOR PROTEIN-LIKE PROTEIN"/>
    <property type="match status" value="1"/>
</dbReference>
<dbReference type="Proteomes" id="UP001209570">
    <property type="component" value="Unassembled WGS sequence"/>
</dbReference>
<protein>
    <recommendedName>
        <fullName evidence="2">WW domain-containing protein</fullName>
    </recommendedName>
</protein>
<comment type="caution">
    <text evidence="3">The sequence shown here is derived from an EMBL/GenBank/DDBJ whole genome shotgun (WGS) entry which is preliminary data.</text>
</comment>
<dbReference type="PANTHER" id="PTHR43657:SF1">
    <property type="entry name" value="ALTERED INHERITANCE OF MITOCHONDRIA PROTEIN 24, MITOCHONDRIAL"/>
    <property type="match status" value="1"/>
</dbReference>
<sequence>MVSRAFSTSLPEGWEAIRRRNGDVVYFNATLRKTVKELPGVPRVLATDNAVQSAGTVSAEAVEPKVDRDTDPLVEPTTEEDEVSVPIDFKKAMRIDGHDSQIVHIDLEPQQRLRAESGSMIYMTEGVEMETTTAGGFTAGLKRVVTGENFFVSRFKYTGSTKGTVAVSTSFPSKILHLSLADFIGGELICQKGAFLCGSDTTRIEMYVTKNFAAGFFGGEGFVLQRLTGTGDVCLRASGALIERELAPGEVLRISSGCLVAFEPTVGFDIARQSGVKNVLFSGEGLFLTTLTGPGKVFLQSLPYDRVVGEIARHIPGGTTVLPVGGFGRASTEAGEADAAPAEGSEPTADDESSIYGAADEAPPVDDIDVDGDDEKGETVVDFFTSIFGSRD</sequence>
<dbReference type="AlphaFoldDB" id="A0AAD5M1S8"/>
<feature type="domain" description="WW" evidence="2">
    <location>
        <begin position="8"/>
        <end position="41"/>
    </location>
</feature>
<evidence type="ECO:0000313" key="3">
    <source>
        <dbReference type="EMBL" id="KAJ0399915.1"/>
    </source>
</evidence>
<dbReference type="Gene3D" id="3.60.160.10">
    <property type="entry name" value="Mitochondrial biogenesis AIM24"/>
    <property type="match status" value="1"/>
</dbReference>
<evidence type="ECO:0000256" key="1">
    <source>
        <dbReference type="SAM" id="MobiDB-lite"/>
    </source>
</evidence>
<dbReference type="NCBIfam" id="TIGR00266">
    <property type="entry name" value="TIGR00266 family protein"/>
    <property type="match status" value="1"/>
</dbReference>
<dbReference type="InterPro" id="IPR016031">
    <property type="entry name" value="Trp_RNA-bd_attenuator-like_dom"/>
</dbReference>
<dbReference type="Pfam" id="PF01987">
    <property type="entry name" value="AIM24"/>
    <property type="match status" value="1"/>
</dbReference>
<feature type="compositionally biased region" description="Acidic residues" evidence="1">
    <location>
        <begin position="363"/>
        <end position="375"/>
    </location>
</feature>
<name>A0AAD5M1S8_PYTIN</name>
<reference evidence="3" key="1">
    <citation type="submission" date="2021-12" db="EMBL/GenBank/DDBJ databases">
        <title>Prjna785345.</title>
        <authorList>
            <person name="Rujirawat T."/>
            <person name="Krajaejun T."/>
        </authorList>
    </citation>
    <scope>NUCLEOTIDE SEQUENCE</scope>
    <source>
        <strain evidence="3">Pi057C3</strain>
    </source>
</reference>